<keyword evidence="4" id="KW-1185">Reference proteome</keyword>
<dbReference type="EMBL" id="CAMXCT020002024">
    <property type="protein sequence ID" value="CAL1148419.1"/>
    <property type="molecule type" value="Genomic_DNA"/>
</dbReference>
<feature type="region of interest" description="Disordered" evidence="1">
    <location>
        <begin position="179"/>
        <end position="322"/>
    </location>
</feature>
<gene>
    <name evidence="2" type="ORF">C1SCF055_LOCUS21645</name>
</gene>
<dbReference type="EMBL" id="CAMXCT030002024">
    <property type="protein sequence ID" value="CAL4782356.1"/>
    <property type="molecule type" value="Genomic_DNA"/>
</dbReference>
<evidence type="ECO:0000313" key="2">
    <source>
        <dbReference type="EMBL" id="CAI3995044.1"/>
    </source>
</evidence>
<dbReference type="AlphaFoldDB" id="A0A9P1FZ51"/>
<comment type="caution">
    <text evidence="2">The sequence shown here is derived from an EMBL/GenBank/DDBJ whole genome shotgun (WGS) entry which is preliminary data.</text>
</comment>
<feature type="compositionally biased region" description="Basic and acidic residues" evidence="1">
    <location>
        <begin position="206"/>
        <end position="215"/>
    </location>
</feature>
<reference evidence="2" key="1">
    <citation type="submission" date="2022-10" db="EMBL/GenBank/DDBJ databases">
        <authorList>
            <person name="Chen Y."/>
            <person name="Dougan E. K."/>
            <person name="Chan C."/>
            <person name="Rhodes N."/>
            <person name="Thang M."/>
        </authorList>
    </citation>
    <scope>NUCLEOTIDE SEQUENCE</scope>
</reference>
<name>A0A9P1FZ51_9DINO</name>
<protein>
    <submittedName>
        <fullName evidence="2">Uncharacterized protein</fullName>
    </submittedName>
</protein>
<proteinExistence type="predicted"/>
<organism evidence="2">
    <name type="scientific">Cladocopium goreaui</name>
    <dbReference type="NCBI Taxonomy" id="2562237"/>
    <lineage>
        <taxon>Eukaryota</taxon>
        <taxon>Sar</taxon>
        <taxon>Alveolata</taxon>
        <taxon>Dinophyceae</taxon>
        <taxon>Suessiales</taxon>
        <taxon>Symbiodiniaceae</taxon>
        <taxon>Cladocopium</taxon>
    </lineage>
</organism>
<reference evidence="3 4" key="2">
    <citation type="submission" date="2024-05" db="EMBL/GenBank/DDBJ databases">
        <authorList>
            <person name="Chen Y."/>
            <person name="Shah S."/>
            <person name="Dougan E. K."/>
            <person name="Thang M."/>
            <person name="Chan C."/>
        </authorList>
    </citation>
    <scope>NUCLEOTIDE SEQUENCE [LARGE SCALE GENOMIC DNA]</scope>
</reference>
<sequence length="637" mass="70751">MASMETFQTLDDLLDHFDVPEAVWQAFEAQVGSPGNDYRLLVALAKVALVSACGSASNVAETEAGGGVKERVLKMSALIDQQDDSELLPPEASEEPTSAQLAALHKKVYVENRAPYTDRLEKIRRRLTIESAQNRQETWSFALRGCTTLLQPGQRRGVVVHPQWPQRHQCWYHKALEQDSEQGQGLGDHRKTQANRDRRQARKRRLATEREELARHRSSTASASGKGSEDQSGLELRLTKTQSADKGEPTVELSPDFEGDGEPAVKAVTALPAKRKESTASDGPETPSGVGAVKAESVERGDKAPHGDAPSEEAGTQDAGSLWVPDRVKKALEKSKSFEDFRRCRPFRFLHSNERDQLAASLKAEAKRARLEVYVESLDRKKDAELNLASPKIFDEVDKSVMDGEWDGFHSGFPCTSFSRVRWRDSPGGPLPVRCSARIYGLPGNTPAQQREADEGTLMATRSAGLHEKQVASCRRREVPEVSTLENPPGSEVCNSQPWVQHVPVVGKANTEAAGAYPEDLTDEIAKRIIETWKRILNLEWLRYQMQQKAKQISELQVKWLSNGKRLYEESSPTVVNPLSKDPKNCIGSKAKPRKRTRWLQEAEAGRRVVNHQSFVHGLTPNGCGGHDYETCNAMDA</sequence>
<dbReference type="EMBL" id="CAMXCT010002024">
    <property type="protein sequence ID" value="CAI3995044.1"/>
    <property type="molecule type" value="Genomic_DNA"/>
</dbReference>
<accession>A0A9P1FZ51</accession>
<evidence type="ECO:0000256" key="1">
    <source>
        <dbReference type="SAM" id="MobiDB-lite"/>
    </source>
</evidence>
<feature type="compositionally biased region" description="Basic and acidic residues" evidence="1">
    <location>
        <begin position="187"/>
        <end position="198"/>
    </location>
</feature>
<dbReference type="Proteomes" id="UP001152797">
    <property type="component" value="Unassembled WGS sequence"/>
</dbReference>
<feature type="compositionally biased region" description="Basic and acidic residues" evidence="1">
    <location>
        <begin position="296"/>
        <end position="306"/>
    </location>
</feature>
<evidence type="ECO:0000313" key="4">
    <source>
        <dbReference type="Proteomes" id="UP001152797"/>
    </source>
</evidence>
<evidence type="ECO:0000313" key="3">
    <source>
        <dbReference type="EMBL" id="CAL4782356.1"/>
    </source>
</evidence>